<evidence type="ECO:0000256" key="4">
    <source>
        <dbReference type="ARBA" id="ARBA00022833"/>
    </source>
</evidence>
<keyword evidence="8" id="KW-1185">Reference proteome</keyword>
<protein>
    <submittedName>
        <fullName evidence="7">Alcohol dehydrogenase catalytic domain-containing protein</fullName>
    </submittedName>
</protein>
<evidence type="ECO:0000256" key="2">
    <source>
        <dbReference type="ARBA" id="ARBA00008072"/>
    </source>
</evidence>
<comment type="caution">
    <text evidence="7">The sequence shown here is derived from an EMBL/GenBank/DDBJ whole genome shotgun (WGS) entry which is preliminary data.</text>
</comment>
<dbReference type="GO" id="GO:0046872">
    <property type="term" value="F:metal ion binding"/>
    <property type="evidence" value="ECO:0007669"/>
    <property type="project" value="UniProtKB-KW"/>
</dbReference>
<feature type="domain" description="Enoyl reductase (ER)" evidence="6">
    <location>
        <begin position="10"/>
        <end position="331"/>
    </location>
</feature>
<dbReference type="EMBL" id="WBKB01000005">
    <property type="protein sequence ID" value="KAB1642703.1"/>
    <property type="molecule type" value="Genomic_DNA"/>
</dbReference>
<dbReference type="OrthoDB" id="9797931at2"/>
<proteinExistence type="inferred from homology"/>
<keyword evidence="3" id="KW-0479">Metal-binding</keyword>
<evidence type="ECO:0000313" key="7">
    <source>
        <dbReference type="EMBL" id="KAB1642703.1"/>
    </source>
</evidence>
<keyword evidence="5" id="KW-0560">Oxidoreductase</keyword>
<name>A0A7J5BA53_9MICO</name>
<evidence type="ECO:0000256" key="1">
    <source>
        <dbReference type="ARBA" id="ARBA00001947"/>
    </source>
</evidence>
<evidence type="ECO:0000256" key="3">
    <source>
        <dbReference type="ARBA" id="ARBA00022723"/>
    </source>
</evidence>
<comment type="similarity">
    <text evidence="2">Belongs to the zinc-containing alcohol dehydrogenase family.</text>
</comment>
<dbReference type="GO" id="GO:0016491">
    <property type="term" value="F:oxidoreductase activity"/>
    <property type="evidence" value="ECO:0007669"/>
    <property type="project" value="UniProtKB-KW"/>
</dbReference>
<reference evidence="7 8" key="1">
    <citation type="submission" date="2019-09" db="EMBL/GenBank/DDBJ databases">
        <title>Phylogeny of genus Pseudoclavibacter and closely related genus.</title>
        <authorList>
            <person name="Li Y."/>
        </authorList>
    </citation>
    <scope>NUCLEOTIDE SEQUENCE [LARGE SCALE GENOMIC DNA]</scope>
    <source>
        <strain evidence="7 8">KCTC 13959</strain>
    </source>
</reference>
<sequence length="342" mass="35929">MKAIVFHPSGPRLEERPVPVAGQNELLLKVEYCGICGSDIHAGEPDFHPGTIMGHEFSATVVDLGPGATGFAVGDRVVVHPNAQVCGECEECRRGLTNLCAGVWKTATGLVRDGGLASFTTAKTGSTHKLPDSVDFATAALVEPLAVALHAVRRSGFAIGQTAVVLGAGPIGLLVTTLLAAAGASEITVVEPSPTRRKYALQQGAQYVIDPNAVDTVDHFDQAGQPDYVFECSGVAELVGIAIRIVRKRGVVTVSGFSRRPPQFAAADLLHKEVSLMGSFIYTHEFAEAISLLASGKIDARPLISGIVSLDEGLDAFAKMKSSPDVVKLLIRASHDGEQDTV</sequence>
<comment type="cofactor">
    <cofactor evidence="1">
        <name>Zn(2+)</name>
        <dbReference type="ChEBI" id="CHEBI:29105"/>
    </cofactor>
</comment>
<dbReference type="Pfam" id="PF08240">
    <property type="entry name" value="ADH_N"/>
    <property type="match status" value="1"/>
</dbReference>
<dbReference type="SMART" id="SM00829">
    <property type="entry name" value="PKS_ER"/>
    <property type="match status" value="1"/>
</dbReference>
<evidence type="ECO:0000313" key="8">
    <source>
        <dbReference type="Proteomes" id="UP000433493"/>
    </source>
</evidence>
<dbReference type="Proteomes" id="UP000433493">
    <property type="component" value="Unassembled WGS sequence"/>
</dbReference>
<evidence type="ECO:0000256" key="5">
    <source>
        <dbReference type="ARBA" id="ARBA00023002"/>
    </source>
</evidence>
<dbReference type="PANTHER" id="PTHR43161:SF23">
    <property type="entry name" value="(R,R)-BUTANEDIOL DEHYDROGENASE-RELATED"/>
    <property type="match status" value="1"/>
</dbReference>
<dbReference type="Gene3D" id="3.40.50.720">
    <property type="entry name" value="NAD(P)-binding Rossmann-like Domain"/>
    <property type="match status" value="1"/>
</dbReference>
<dbReference type="AlphaFoldDB" id="A0A7J5BA53"/>
<accession>A0A7J5BA53</accession>
<dbReference type="Pfam" id="PF00107">
    <property type="entry name" value="ADH_zinc_N"/>
    <property type="match status" value="1"/>
</dbReference>
<dbReference type="Gene3D" id="3.90.180.10">
    <property type="entry name" value="Medium-chain alcohol dehydrogenases, catalytic domain"/>
    <property type="match status" value="1"/>
</dbReference>
<evidence type="ECO:0000259" key="6">
    <source>
        <dbReference type="SMART" id="SM00829"/>
    </source>
</evidence>
<gene>
    <name evidence="7" type="ORF">F8O05_09595</name>
</gene>
<dbReference type="InterPro" id="IPR011032">
    <property type="entry name" value="GroES-like_sf"/>
</dbReference>
<dbReference type="InterPro" id="IPR020843">
    <property type="entry name" value="ER"/>
</dbReference>
<dbReference type="PANTHER" id="PTHR43161">
    <property type="entry name" value="SORBITOL DEHYDROGENASE"/>
    <property type="match status" value="1"/>
</dbReference>
<dbReference type="SUPFAM" id="SSF51735">
    <property type="entry name" value="NAD(P)-binding Rossmann-fold domains"/>
    <property type="match status" value="1"/>
</dbReference>
<keyword evidence="4" id="KW-0862">Zinc</keyword>
<dbReference type="RefSeq" id="WP_158052505.1">
    <property type="nucleotide sequence ID" value="NZ_WBKB01000005.1"/>
</dbReference>
<dbReference type="SUPFAM" id="SSF50129">
    <property type="entry name" value="GroES-like"/>
    <property type="match status" value="1"/>
</dbReference>
<dbReference type="InterPro" id="IPR013149">
    <property type="entry name" value="ADH-like_C"/>
</dbReference>
<dbReference type="InterPro" id="IPR013154">
    <property type="entry name" value="ADH-like_N"/>
</dbReference>
<organism evidence="7 8">
    <name type="scientific">Gulosibacter chungangensis</name>
    <dbReference type="NCBI Taxonomy" id="979746"/>
    <lineage>
        <taxon>Bacteria</taxon>
        <taxon>Bacillati</taxon>
        <taxon>Actinomycetota</taxon>
        <taxon>Actinomycetes</taxon>
        <taxon>Micrococcales</taxon>
        <taxon>Microbacteriaceae</taxon>
        <taxon>Gulosibacter</taxon>
    </lineage>
</organism>
<dbReference type="InterPro" id="IPR036291">
    <property type="entry name" value="NAD(P)-bd_dom_sf"/>
</dbReference>